<name>A0A1M7M7M1_9ACTN</name>
<dbReference type="SUPFAM" id="SSF52540">
    <property type="entry name" value="P-loop containing nucleoside triphosphate hydrolases"/>
    <property type="match status" value="1"/>
</dbReference>
<feature type="domain" description="DUF4062" evidence="1">
    <location>
        <begin position="15"/>
        <end position="101"/>
    </location>
</feature>
<dbReference type="RefSeq" id="WP_073252959.1">
    <property type="nucleotide sequence ID" value="NZ_FRCS01000002.1"/>
</dbReference>
<dbReference type="PANTHER" id="PTHR47691">
    <property type="entry name" value="REGULATOR-RELATED"/>
    <property type="match status" value="1"/>
</dbReference>
<dbReference type="Pfam" id="PF13271">
    <property type="entry name" value="DUF4062"/>
    <property type="match status" value="1"/>
</dbReference>
<dbReference type="PANTHER" id="PTHR47691:SF3">
    <property type="entry name" value="HTH-TYPE TRANSCRIPTIONAL REGULATOR RV0890C-RELATED"/>
    <property type="match status" value="1"/>
</dbReference>
<gene>
    <name evidence="2" type="ORF">SAMN05443668_1028</name>
</gene>
<dbReference type="InterPro" id="IPR027417">
    <property type="entry name" value="P-loop_NTPase"/>
</dbReference>
<dbReference type="SUPFAM" id="SSF48452">
    <property type="entry name" value="TPR-like"/>
    <property type="match status" value="1"/>
</dbReference>
<dbReference type="STRING" id="134849.SAMN05443668_1028"/>
<dbReference type="EMBL" id="FRCS01000002">
    <property type="protein sequence ID" value="SHM86663.1"/>
    <property type="molecule type" value="Genomic_DNA"/>
</dbReference>
<evidence type="ECO:0000313" key="3">
    <source>
        <dbReference type="Proteomes" id="UP000184440"/>
    </source>
</evidence>
<dbReference type="Gene3D" id="1.25.40.10">
    <property type="entry name" value="Tetratricopeptide repeat domain"/>
    <property type="match status" value="1"/>
</dbReference>
<dbReference type="Gene3D" id="3.40.50.300">
    <property type="entry name" value="P-loop containing nucleotide triphosphate hydrolases"/>
    <property type="match status" value="1"/>
</dbReference>
<dbReference type="InterPro" id="IPR025139">
    <property type="entry name" value="DUF4062"/>
</dbReference>
<dbReference type="AlphaFoldDB" id="A0A1M7M7M1"/>
<dbReference type="InterPro" id="IPR011990">
    <property type="entry name" value="TPR-like_helical_dom_sf"/>
</dbReference>
<protein>
    <recommendedName>
        <fullName evidence="1">DUF4062 domain-containing protein</fullName>
    </recommendedName>
</protein>
<dbReference type="OrthoDB" id="3648123at2"/>
<evidence type="ECO:0000313" key="2">
    <source>
        <dbReference type="EMBL" id="SHM86663.1"/>
    </source>
</evidence>
<sequence>MIDDANQAPLHYRGVMVSSTFDDLTEHREALMRAIQGQGMFPVAMENDAALPAGTVIDSSLRKVREAAAYAAIISHRYGTIPDTSANPDRLSLTELEFREARRLGRPILLFVMTDDHRVTRGAVETDPEKMLKLAAFRADAKRASDGSAERVYATFSSVEEFETRAVQSAATLHRLLHPTTGVEEAPANTDDRIPRPPDLYAEPRYIGSHDFVGRNAQLTTLNDWASASHPHPVLLFEAIGGAGKSMLTWEWTTRHASAARDDWAGRFWYSFYEKGAVMSDFCRRALAYMTGQPVDAFRKKRQRELSELLRHHLQARPWLLVLDGLERVLVAYHRYDAAQIADEDAGSSDEIAERDPCAAIRTEDDDLLRYLAGAAPSKILITSRLLPRVLLNPSGQPIPGVLHERLPGLRPPDAEQLLRACGVRGDSHGIRTYLQRHCDCHPLVTGIIGGLVINDYLPDRGNFDAWAEDPGYGGRLDLADLDLIQKRNHILESALNTLPEKSRQLLAVLALLPESVDYETLLALNPHAPWAPYDFLVTEPDVSAAPSRLAETVRDLERRGLLQYDRQVKRYDLHPVVRGVTIGSLRADDRDELGQRVVDHFSQRSQDPFEEVESLEDLQDALILMKTLLRMGRTKEAYPAYRDRLSTALAINLEAYAETLALVRPFFTHDWEPVDIEDAWESYLLSAATIALNGLGERNAVFRLCQRRLEINLRLRSWHNLATALDDVTISLWGLGRRAAADRISVLSLWLNEAVGDEQGIFMARFYRFEVLAWLGKVDEALAVWEALAPMGRDWQRNRYRPGSAEVRYAQFQFVRGRLTDDLLTQAERLARQGRSRILVRELHRLRGDWLTQQQKWASAADSYREAIRLAHEAGLSDSTAELRLALARLHAGDLDDADEEARRLAKKYPGRSLDLARLWWAIGNRDQATRNAVAAYRWAWGEGEPFVHRFELDQVGALLDELGVQRPDLPPYDPTRDERFDWEDAVVAVSEQLRAERADE</sequence>
<accession>A0A1M7M7M1</accession>
<dbReference type="Proteomes" id="UP000184440">
    <property type="component" value="Unassembled WGS sequence"/>
</dbReference>
<organism evidence="2 3">
    <name type="scientific">Cryptosporangium aurantiacum</name>
    <dbReference type="NCBI Taxonomy" id="134849"/>
    <lineage>
        <taxon>Bacteria</taxon>
        <taxon>Bacillati</taxon>
        <taxon>Actinomycetota</taxon>
        <taxon>Actinomycetes</taxon>
        <taxon>Cryptosporangiales</taxon>
        <taxon>Cryptosporangiaceae</taxon>
        <taxon>Cryptosporangium</taxon>
    </lineage>
</organism>
<keyword evidence="3" id="KW-1185">Reference proteome</keyword>
<reference evidence="2 3" key="1">
    <citation type="submission" date="2016-11" db="EMBL/GenBank/DDBJ databases">
        <authorList>
            <person name="Jaros S."/>
            <person name="Januszkiewicz K."/>
            <person name="Wedrychowicz H."/>
        </authorList>
    </citation>
    <scope>NUCLEOTIDE SEQUENCE [LARGE SCALE GENOMIC DNA]</scope>
    <source>
        <strain evidence="2 3">DSM 46144</strain>
    </source>
</reference>
<proteinExistence type="predicted"/>
<evidence type="ECO:0000259" key="1">
    <source>
        <dbReference type="Pfam" id="PF13271"/>
    </source>
</evidence>